<evidence type="ECO:0000256" key="4">
    <source>
        <dbReference type="ARBA" id="ARBA00023004"/>
    </source>
</evidence>
<accession>A0ABN6RYJ9</accession>
<evidence type="ECO:0000256" key="1">
    <source>
        <dbReference type="ARBA" id="ARBA00001966"/>
    </source>
</evidence>
<dbReference type="Gene3D" id="3.20.20.70">
    <property type="entry name" value="Aldolase class I"/>
    <property type="match status" value="1"/>
</dbReference>
<comment type="cofactor">
    <cofactor evidence="1">
        <name>[4Fe-4S] cluster</name>
        <dbReference type="ChEBI" id="CHEBI:49883"/>
    </cofactor>
</comment>
<dbReference type="EMBL" id="AP026708">
    <property type="protein sequence ID" value="BDQ34702.1"/>
    <property type="molecule type" value="Genomic_DNA"/>
</dbReference>
<organism evidence="7 8">
    <name type="scientific">Pseudodesulfovibrio portus</name>
    <dbReference type="NCBI Taxonomy" id="231439"/>
    <lineage>
        <taxon>Bacteria</taxon>
        <taxon>Pseudomonadati</taxon>
        <taxon>Thermodesulfobacteriota</taxon>
        <taxon>Desulfovibrionia</taxon>
        <taxon>Desulfovibrionales</taxon>
        <taxon>Desulfovibrionaceae</taxon>
    </lineage>
</organism>
<gene>
    <name evidence="7" type="ORF">JCM14722_22440</name>
</gene>
<dbReference type="RefSeq" id="WP_264981596.1">
    <property type="nucleotide sequence ID" value="NZ_AP026708.1"/>
</dbReference>
<dbReference type="InterPro" id="IPR006638">
    <property type="entry name" value="Elp3/MiaA/NifB-like_rSAM"/>
</dbReference>
<dbReference type="SFLD" id="SFLDG01082">
    <property type="entry name" value="B12-binding_domain_containing"/>
    <property type="match status" value="1"/>
</dbReference>
<dbReference type="InterPro" id="IPR007197">
    <property type="entry name" value="rSAM"/>
</dbReference>
<reference evidence="7" key="1">
    <citation type="submission" date="2022-08" db="EMBL/GenBank/DDBJ databases">
        <title>Genome Sequence of the sulphate-reducing bacterium, Pseudodesulfovibrio portus JCM14722.</title>
        <authorList>
            <person name="Kondo R."/>
            <person name="Kataoka T."/>
        </authorList>
    </citation>
    <scope>NUCLEOTIDE SEQUENCE</scope>
    <source>
        <strain evidence="7">JCM 14722</strain>
    </source>
</reference>
<evidence type="ECO:0000259" key="6">
    <source>
        <dbReference type="SMART" id="SM00729"/>
    </source>
</evidence>
<dbReference type="SMART" id="SM00729">
    <property type="entry name" value="Elp3"/>
    <property type="match status" value="1"/>
</dbReference>
<evidence type="ECO:0000313" key="7">
    <source>
        <dbReference type="EMBL" id="BDQ34702.1"/>
    </source>
</evidence>
<evidence type="ECO:0000256" key="2">
    <source>
        <dbReference type="ARBA" id="ARBA00022691"/>
    </source>
</evidence>
<evidence type="ECO:0000256" key="5">
    <source>
        <dbReference type="ARBA" id="ARBA00023014"/>
    </source>
</evidence>
<sequence length="487" mass="55096">MSKKVIVVDAGRRKFFPADSLYTISSVKDQVDMDQVSIYRLFEAGDLALILDELGSVGDDEAVLFLWVYEKFYPVEMQSMLQELIDTANSMAKVTIAMGGIHPTLARDLLLGDTRIDYVIAGWPWSASSEWLDGGKQSTPKLLVAAKDGGLPDHLKLKDAFSRIKNIKSCVMTTATGEIYFNYRSTYMCKNGCAFCHATHFLKHFGGLIEKSDERIQEELLFLKDAIGTDKVYLSSYVCDKRTIDSLNRAGMKVENQYSLMVKDITPELLDMFKGLGAECVFIGLENLQTPVQKRVGKHFEIDHFEKALRDGDAIGMMFEGNIMVGLNSILGQPSTSEDIVRDIRSVIPQYRRYRNLRVLLRPFMPFVGTPLGDKLWENTGRLDNVGYWDYIKLGFSVARGHGVPEGLPIPPAYADLEAFETIKTYYKSFEQLVRHRTSLYKYPPKNKDKAVLCDRISDLCFDILETGNVDFGDFLEDALDAMSRWK</sequence>
<keyword evidence="3" id="KW-0479">Metal-binding</keyword>
<keyword evidence="8" id="KW-1185">Reference proteome</keyword>
<evidence type="ECO:0000313" key="8">
    <source>
        <dbReference type="Proteomes" id="UP001061361"/>
    </source>
</evidence>
<keyword evidence="5" id="KW-0411">Iron-sulfur</keyword>
<dbReference type="PANTHER" id="PTHR43409">
    <property type="entry name" value="ANAEROBIC MAGNESIUM-PROTOPORPHYRIN IX MONOMETHYL ESTER CYCLASE-RELATED"/>
    <property type="match status" value="1"/>
</dbReference>
<dbReference type="InterPro" id="IPR013785">
    <property type="entry name" value="Aldolase_TIM"/>
</dbReference>
<name>A0ABN6RYJ9_9BACT</name>
<dbReference type="SFLD" id="SFLDS00029">
    <property type="entry name" value="Radical_SAM"/>
    <property type="match status" value="1"/>
</dbReference>
<keyword evidence="2" id="KW-0949">S-adenosyl-L-methionine</keyword>
<protein>
    <recommendedName>
        <fullName evidence="6">Elp3/MiaA/NifB-like radical SAM core domain-containing protein</fullName>
    </recommendedName>
</protein>
<dbReference type="Proteomes" id="UP001061361">
    <property type="component" value="Chromosome"/>
</dbReference>
<feature type="domain" description="Elp3/MiaA/NifB-like radical SAM core" evidence="6">
    <location>
        <begin position="179"/>
        <end position="394"/>
    </location>
</feature>
<evidence type="ECO:0000256" key="3">
    <source>
        <dbReference type="ARBA" id="ARBA00022723"/>
    </source>
</evidence>
<dbReference type="InterPro" id="IPR058240">
    <property type="entry name" value="rSAM_sf"/>
</dbReference>
<keyword evidence="4" id="KW-0408">Iron</keyword>
<proteinExistence type="predicted"/>
<dbReference type="InterPro" id="IPR051198">
    <property type="entry name" value="BchE-like"/>
</dbReference>
<dbReference type="SUPFAM" id="SSF102114">
    <property type="entry name" value="Radical SAM enzymes"/>
    <property type="match status" value="1"/>
</dbReference>